<dbReference type="EMBL" id="LHQQ01000022">
    <property type="protein sequence ID" value="KOS46946.1"/>
    <property type="molecule type" value="Genomic_DNA"/>
</dbReference>
<protein>
    <submittedName>
        <fullName evidence="1">Uncharacterized protein</fullName>
    </submittedName>
</protein>
<gene>
    <name evidence="1" type="ORF">ACN38_g2112</name>
</gene>
<proteinExistence type="predicted"/>
<sequence length="103" mass="11743">MVLSAISLWISGYKLSLRGAEARGEPRRAKRPTTFQIFTRYQICKLCIFCMTYLYKSPMHCPFHFAGDAAPSDPVVILASVGWNAIQSPRIAEEQKHILSYYK</sequence>
<accession>A0A0M8P7K3</accession>
<dbReference type="Proteomes" id="UP000037696">
    <property type="component" value="Unassembled WGS sequence"/>
</dbReference>
<keyword evidence="2" id="KW-1185">Reference proteome</keyword>
<comment type="caution">
    <text evidence="1">The sequence shown here is derived from an EMBL/GenBank/DDBJ whole genome shotgun (WGS) entry which is preliminary data.</text>
</comment>
<name>A0A0M8P7K3_9EURO</name>
<evidence type="ECO:0000313" key="2">
    <source>
        <dbReference type="Proteomes" id="UP000037696"/>
    </source>
</evidence>
<reference evidence="1 2" key="1">
    <citation type="submission" date="2015-08" db="EMBL/GenBank/DDBJ databases">
        <title>Genome sequencing of Penicillium nordicum.</title>
        <authorList>
            <person name="Nguyen H.D."/>
            <person name="Seifert K.A."/>
        </authorList>
    </citation>
    <scope>NUCLEOTIDE SEQUENCE [LARGE SCALE GENOMIC DNA]</scope>
    <source>
        <strain evidence="1 2">DAOMC 185683</strain>
    </source>
</reference>
<evidence type="ECO:0000313" key="1">
    <source>
        <dbReference type="EMBL" id="KOS46946.1"/>
    </source>
</evidence>
<dbReference type="AlphaFoldDB" id="A0A0M8P7K3"/>
<organism evidence="1 2">
    <name type="scientific">Penicillium nordicum</name>
    <dbReference type="NCBI Taxonomy" id="229535"/>
    <lineage>
        <taxon>Eukaryota</taxon>
        <taxon>Fungi</taxon>
        <taxon>Dikarya</taxon>
        <taxon>Ascomycota</taxon>
        <taxon>Pezizomycotina</taxon>
        <taxon>Eurotiomycetes</taxon>
        <taxon>Eurotiomycetidae</taxon>
        <taxon>Eurotiales</taxon>
        <taxon>Aspergillaceae</taxon>
        <taxon>Penicillium</taxon>
    </lineage>
</organism>